<organism evidence="1">
    <name type="scientific">marine sediment metagenome</name>
    <dbReference type="NCBI Taxonomy" id="412755"/>
    <lineage>
        <taxon>unclassified sequences</taxon>
        <taxon>metagenomes</taxon>
        <taxon>ecological metagenomes</taxon>
    </lineage>
</organism>
<reference evidence="1" key="1">
    <citation type="journal article" date="2014" name="Front. Microbiol.">
        <title>High frequency of phylogenetically diverse reductive dehalogenase-homologous genes in deep subseafloor sedimentary metagenomes.</title>
        <authorList>
            <person name="Kawai M."/>
            <person name="Futagami T."/>
            <person name="Toyoda A."/>
            <person name="Takaki Y."/>
            <person name="Nishi S."/>
            <person name="Hori S."/>
            <person name="Arai W."/>
            <person name="Tsubouchi T."/>
            <person name="Morono Y."/>
            <person name="Uchiyama I."/>
            <person name="Ito T."/>
            <person name="Fujiyama A."/>
            <person name="Inagaki F."/>
            <person name="Takami H."/>
        </authorList>
    </citation>
    <scope>NUCLEOTIDE SEQUENCE</scope>
    <source>
        <strain evidence="1">Expedition CK06-06</strain>
    </source>
</reference>
<protein>
    <submittedName>
        <fullName evidence="1">Uncharacterized protein</fullName>
    </submittedName>
</protein>
<accession>X1EFQ0</accession>
<dbReference type="AlphaFoldDB" id="X1EFQ0"/>
<gene>
    <name evidence="1" type="ORF">S01H4_52911</name>
</gene>
<sequence length="80" mass="8751">LTSYVADKLTVASATGEKRVEGLVRGHVPFHTFEIPMGLPQDLEDWFTAVETKKLELQAVASTPGTNPVGRLVMEQLATR</sequence>
<comment type="caution">
    <text evidence="1">The sequence shown here is derived from an EMBL/GenBank/DDBJ whole genome shotgun (WGS) entry which is preliminary data.</text>
</comment>
<dbReference type="EMBL" id="BART01030276">
    <property type="protein sequence ID" value="GAH15954.1"/>
    <property type="molecule type" value="Genomic_DNA"/>
</dbReference>
<feature type="non-terminal residue" evidence="1">
    <location>
        <position position="1"/>
    </location>
</feature>
<evidence type="ECO:0000313" key="1">
    <source>
        <dbReference type="EMBL" id="GAH15954.1"/>
    </source>
</evidence>
<name>X1EFQ0_9ZZZZ</name>
<proteinExistence type="predicted"/>